<dbReference type="SUPFAM" id="SSF56672">
    <property type="entry name" value="DNA/RNA polymerases"/>
    <property type="match status" value="1"/>
</dbReference>
<reference evidence="4" key="1">
    <citation type="submission" date="2023-03" db="EMBL/GenBank/DDBJ databases">
        <title>Electrophorus voltai genome.</title>
        <authorList>
            <person name="Bian C."/>
        </authorList>
    </citation>
    <scope>NUCLEOTIDE SEQUENCE</scope>
    <source>
        <strain evidence="4">CB-2022</strain>
        <tissue evidence="4">Muscle</tissue>
    </source>
</reference>
<dbReference type="Proteomes" id="UP001239994">
    <property type="component" value="Unassembled WGS sequence"/>
</dbReference>
<dbReference type="InterPro" id="IPR043502">
    <property type="entry name" value="DNA/RNA_pol_sf"/>
</dbReference>
<protein>
    <recommendedName>
        <fullName evidence="2">ribonuclease H</fullName>
        <ecNumber evidence="2">3.1.26.4</ecNumber>
    </recommendedName>
</protein>
<dbReference type="PROSITE" id="PS50878">
    <property type="entry name" value="RT_POL"/>
    <property type="match status" value="1"/>
</dbReference>
<dbReference type="InterPro" id="IPR043128">
    <property type="entry name" value="Rev_trsase/Diguanyl_cyclase"/>
</dbReference>
<accession>A0AAD8ZQX3</accession>
<proteinExistence type="inferred from homology"/>
<dbReference type="CDD" id="cd01647">
    <property type="entry name" value="RT_LTR"/>
    <property type="match status" value="1"/>
</dbReference>
<evidence type="ECO:0000256" key="2">
    <source>
        <dbReference type="ARBA" id="ARBA00012180"/>
    </source>
</evidence>
<dbReference type="GO" id="GO:0004523">
    <property type="term" value="F:RNA-DNA hybrid ribonuclease activity"/>
    <property type="evidence" value="ECO:0007669"/>
    <property type="project" value="UniProtKB-EC"/>
</dbReference>
<organism evidence="4 5">
    <name type="scientific">Electrophorus voltai</name>
    <dbReference type="NCBI Taxonomy" id="2609070"/>
    <lineage>
        <taxon>Eukaryota</taxon>
        <taxon>Metazoa</taxon>
        <taxon>Chordata</taxon>
        <taxon>Craniata</taxon>
        <taxon>Vertebrata</taxon>
        <taxon>Euteleostomi</taxon>
        <taxon>Actinopterygii</taxon>
        <taxon>Neopterygii</taxon>
        <taxon>Teleostei</taxon>
        <taxon>Ostariophysi</taxon>
        <taxon>Gymnotiformes</taxon>
        <taxon>Gymnotoidei</taxon>
        <taxon>Gymnotidae</taxon>
        <taxon>Electrophorus</taxon>
    </lineage>
</organism>
<comment type="caution">
    <text evidence="4">The sequence shown here is derived from an EMBL/GenBank/DDBJ whole genome shotgun (WGS) entry which is preliminary data.</text>
</comment>
<feature type="domain" description="Reverse transcriptase" evidence="3">
    <location>
        <begin position="154"/>
        <end position="324"/>
    </location>
</feature>
<dbReference type="PANTHER" id="PTHR24559">
    <property type="entry name" value="TRANSPOSON TY3-I GAG-POL POLYPROTEIN"/>
    <property type="match status" value="1"/>
</dbReference>
<gene>
    <name evidence="4" type="ORF">P4O66_004076</name>
</gene>
<evidence type="ECO:0000259" key="3">
    <source>
        <dbReference type="PROSITE" id="PS50878"/>
    </source>
</evidence>
<name>A0AAD8ZQX3_9TELE</name>
<dbReference type="InterPro" id="IPR000477">
    <property type="entry name" value="RT_dom"/>
</dbReference>
<comment type="similarity">
    <text evidence="1">Belongs to the beta type-B retroviral polymerase family. HERV class-II K(HML-2) pol subfamily.</text>
</comment>
<dbReference type="Gene3D" id="3.10.10.10">
    <property type="entry name" value="HIV Type 1 Reverse Transcriptase, subunit A, domain 1"/>
    <property type="match status" value="1"/>
</dbReference>
<dbReference type="EC" id="3.1.26.4" evidence="2"/>
<evidence type="ECO:0000313" key="4">
    <source>
        <dbReference type="EMBL" id="KAK1803290.1"/>
    </source>
</evidence>
<dbReference type="Gene3D" id="2.40.70.10">
    <property type="entry name" value="Acid Proteases"/>
    <property type="match status" value="1"/>
</dbReference>
<dbReference type="InterPro" id="IPR021109">
    <property type="entry name" value="Peptidase_aspartic_dom_sf"/>
</dbReference>
<keyword evidence="5" id="KW-1185">Reference proteome</keyword>
<dbReference type="EMBL" id="JAROKS010000005">
    <property type="protein sequence ID" value="KAK1803290.1"/>
    <property type="molecule type" value="Genomic_DNA"/>
</dbReference>
<dbReference type="Gene3D" id="3.30.70.270">
    <property type="match status" value="1"/>
</dbReference>
<dbReference type="PANTHER" id="PTHR24559:SF440">
    <property type="entry name" value="RIBONUCLEASE H"/>
    <property type="match status" value="1"/>
</dbReference>
<sequence>MGVGVITHVTPRVPLETRGGHVERISFYLLPSLSHPVTLGLSWLRAHNPHLHWSDNRVLEWAAPCKTRCLSHRTLPLQSTSVENPEAGEGLRAPPEYRFLEEVFSPVKATQRPPHQKWDCTITLKSDTVPARCRVYPLFQEEDQIMAQYIKKALQQEYICPSTSPSSTSVFFVKKKDGGLRPCVDYKELNRLLVKYPYPLPVVTAALEQLRGSQWFTKLDLRSAYNLIRIREGNEGKTAFSTSSGHYEYLVLPYGLATAPSVFQVLQEFLGRSVVAYIDDILIYSPSWDQHVHDVRGVLGTLLQNHLYCKLEKCEFHHREVNFM</sequence>
<evidence type="ECO:0000256" key="1">
    <source>
        <dbReference type="ARBA" id="ARBA00010879"/>
    </source>
</evidence>
<dbReference type="InterPro" id="IPR053134">
    <property type="entry name" value="RNA-dir_DNA_polymerase"/>
</dbReference>
<dbReference type="AlphaFoldDB" id="A0AAD8ZQX3"/>
<dbReference type="Pfam" id="PF00078">
    <property type="entry name" value="RVT_1"/>
    <property type="match status" value="1"/>
</dbReference>
<evidence type="ECO:0000313" key="5">
    <source>
        <dbReference type="Proteomes" id="UP001239994"/>
    </source>
</evidence>